<organism evidence="3">
    <name type="scientific">Leptosphaeria maculans (strain JN3 / isolate v23.1.3 / race Av1-4-5-6-7-8)</name>
    <name type="common">Blackleg fungus</name>
    <name type="synonym">Phoma lingam</name>
    <dbReference type="NCBI Taxonomy" id="985895"/>
    <lineage>
        <taxon>Eukaryota</taxon>
        <taxon>Fungi</taxon>
        <taxon>Dikarya</taxon>
        <taxon>Ascomycota</taxon>
        <taxon>Pezizomycotina</taxon>
        <taxon>Dothideomycetes</taxon>
        <taxon>Pleosporomycetidae</taxon>
        <taxon>Pleosporales</taxon>
        <taxon>Pleosporineae</taxon>
        <taxon>Leptosphaeriaceae</taxon>
        <taxon>Plenodomus</taxon>
        <taxon>Plenodomus lingam/Leptosphaeria maculans species complex</taxon>
    </lineage>
</organism>
<evidence type="ECO:0000256" key="1">
    <source>
        <dbReference type="SAM" id="SignalP"/>
    </source>
</evidence>
<dbReference type="OrthoDB" id="3694481at2759"/>
<dbReference type="EMBL" id="FP929116">
    <property type="protein sequence ID" value="CBX94043.1"/>
    <property type="molecule type" value="Genomic_DNA"/>
</dbReference>
<evidence type="ECO:0000313" key="3">
    <source>
        <dbReference type="Proteomes" id="UP000002668"/>
    </source>
</evidence>
<reference evidence="3" key="1">
    <citation type="journal article" date="2011" name="Nat. Commun.">
        <title>Effector diversification within compartments of the Leptosphaeria maculans genome affected by Repeat-Induced Point mutations.</title>
        <authorList>
            <person name="Rouxel T."/>
            <person name="Grandaubert J."/>
            <person name="Hane J.K."/>
            <person name="Hoede C."/>
            <person name="van de Wouw A.P."/>
            <person name="Couloux A."/>
            <person name="Dominguez V."/>
            <person name="Anthouard V."/>
            <person name="Bally P."/>
            <person name="Bourras S."/>
            <person name="Cozijnsen A.J."/>
            <person name="Ciuffetti L.M."/>
            <person name="Degrave A."/>
            <person name="Dilmaghani A."/>
            <person name="Duret L."/>
            <person name="Fudal I."/>
            <person name="Goodwin S.B."/>
            <person name="Gout L."/>
            <person name="Glaser N."/>
            <person name="Linglin J."/>
            <person name="Kema G.H.J."/>
            <person name="Lapalu N."/>
            <person name="Lawrence C.B."/>
            <person name="May K."/>
            <person name="Meyer M."/>
            <person name="Ollivier B."/>
            <person name="Poulain J."/>
            <person name="Schoch C.L."/>
            <person name="Simon A."/>
            <person name="Spatafora J.W."/>
            <person name="Stachowiak A."/>
            <person name="Turgeon B.G."/>
            <person name="Tyler B.M."/>
            <person name="Vincent D."/>
            <person name="Weissenbach J."/>
            <person name="Amselem J."/>
            <person name="Quesneville H."/>
            <person name="Oliver R.P."/>
            <person name="Wincker P."/>
            <person name="Balesdent M.-H."/>
            <person name="Howlett B.J."/>
        </authorList>
    </citation>
    <scope>NUCLEOTIDE SEQUENCE [LARGE SCALE GENOMIC DNA]</scope>
    <source>
        <strain evidence="3">JN3 / isolate v23.1.3 / race Av1-4-5-6-7-8</strain>
    </source>
</reference>
<dbReference type="Proteomes" id="UP000002668">
    <property type="component" value="Genome"/>
</dbReference>
<dbReference type="GeneID" id="13283206"/>
<feature type="chain" id="PRO_5003192046" evidence="1">
    <location>
        <begin position="17"/>
        <end position="289"/>
    </location>
</feature>
<dbReference type="InParanoid" id="E4ZQN8"/>
<proteinExistence type="predicted"/>
<keyword evidence="1" id="KW-0732">Signal</keyword>
<name>E4ZQN8_LEPMJ</name>
<protein>
    <submittedName>
        <fullName evidence="2">Uncharacterized protein</fullName>
    </submittedName>
</protein>
<accession>E4ZQN8</accession>
<dbReference type="AlphaFoldDB" id="E4ZQN8"/>
<keyword evidence="3" id="KW-1185">Reference proteome</keyword>
<dbReference type="VEuPathDB" id="FungiDB:LEMA_P037170.1"/>
<gene>
    <name evidence="2" type="ORF">LEMA_P037170.1</name>
</gene>
<dbReference type="HOGENOM" id="CLU_963357_0_0_1"/>
<feature type="signal peptide" evidence="1">
    <location>
        <begin position="1"/>
        <end position="16"/>
    </location>
</feature>
<sequence length="289" mass="29033">MKFLSIITVFSGLVAAAPIVDSPVAEKIESRDALLGLGVNLNLGTSSGPLLGVAVGSSTLLAVGGTLPKVSSAGTKKTSSVAVATLAQPYSTLVKTSSLGTVATAKASSTTTTGVAATTVTSAASAAYTSLYPSSFAGPAAKGVLSLTNLPALPPVLDQTMSGVLGAVYGLMSGICSFDYKCSISVAGTIANLLVDGASYGAVTTIEAWCDHGRCYGNLEPTLTATAPFTITCTYITGTQACSGTITGMAQAIFSNGKQLEFWGWITPVGYCVDGVCTASVKAFADPMY</sequence>
<dbReference type="OMA" id="VTTIEAW"/>
<evidence type="ECO:0000313" key="2">
    <source>
        <dbReference type="EMBL" id="CBX94043.1"/>
    </source>
</evidence>
<dbReference type="eggNOG" id="ENOG502T4H2">
    <property type="taxonomic scope" value="Eukaryota"/>
</dbReference>